<name>A0ABR6WBX3_9BACT</name>
<dbReference type="Proteomes" id="UP000700732">
    <property type="component" value="Unassembled WGS sequence"/>
</dbReference>
<evidence type="ECO:0000313" key="2">
    <source>
        <dbReference type="Proteomes" id="UP000700732"/>
    </source>
</evidence>
<comment type="caution">
    <text evidence="1">The sequence shown here is derived from an EMBL/GenBank/DDBJ whole genome shotgun (WGS) entry which is preliminary data.</text>
</comment>
<sequence length="38" mass="4520">MKKFVFVTASQSLTLQQIYTGNFMYKHENRLKIKLELA</sequence>
<accession>A0ABR6WBX3</accession>
<evidence type="ECO:0000313" key="1">
    <source>
        <dbReference type="EMBL" id="MBC3794042.1"/>
    </source>
</evidence>
<organism evidence="1 2">
    <name type="scientific">Spirosoma utsteinense</name>
    <dbReference type="NCBI Taxonomy" id="2585773"/>
    <lineage>
        <taxon>Bacteria</taxon>
        <taxon>Pseudomonadati</taxon>
        <taxon>Bacteroidota</taxon>
        <taxon>Cytophagia</taxon>
        <taxon>Cytophagales</taxon>
        <taxon>Cytophagaceae</taxon>
        <taxon>Spirosoma</taxon>
    </lineage>
</organism>
<gene>
    <name evidence="1" type="ORF">FH603_4569</name>
</gene>
<reference evidence="1 2" key="1">
    <citation type="submission" date="2019-06" db="EMBL/GenBank/DDBJ databases">
        <title>Spirosoma utsteinense sp. nov. isolated from Antarctic ice-free soils.</title>
        <authorList>
            <person name="Tahon G."/>
        </authorList>
    </citation>
    <scope>NUCLEOTIDE SEQUENCE [LARGE SCALE GENOMIC DNA]</scope>
    <source>
        <strain evidence="1 2">LMG 31447</strain>
    </source>
</reference>
<keyword evidence="2" id="KW-1185">Reference proteome</keyword>
<protein>
    <submittedName>
        <fullName evidence="1">Uncharacterized protein</fullName>
    </submittedName>
</protein>
<proteinExistence type="predicted"/>
<dbReference type="EMBL" id="VFIA01000036">
    <property type="protein sequence ID" value="MBC3794042.1"/>
    <property type="molecule type" value="Genomic_DNA"/>
</dbReference>